<reference evidence="1" key="2">
    <citation type="journal article" date="2015" name="Data Brief">
        <title>Shoot transcriptome of the giant reed, Arundo donax.</title>
        <authorList>
            <person name="Barrero R.A."/>
            <person name="Guerrero F.D."/>
            <person name="Moolhuijzen P."/>
            <person name="Goolsby J.A."/>
            <person name="Tidwell J."/>
            <person name="Bellgard S.E."/>
            <person name="Bellgard M.I."/>
        </authorList>
    </citation>
    <scope>NUCLEOTIDE SEQUENCE</scope>
    <source>
        <tissue evidence="1">Shoot tissue taken approximately 20 cm above the soil surface</tissue>
    </source>
</reference>
<reference evidence="1" key="1">
    <citation type="submission" date="2014-09" db="EMBL/GenBank/DDBJ databases">
        <authorList>
            <person name="Magalhaes I.L.F."/>
            <person name="Oliveira U."/>
            <person name="Santos F.R."/>
            <person name="Vidigal T.H.D.A."/>
            <person name="Brescovit A.D."/>
            <person name="Santos A.J."/>
        </authorList>
    </citation>
    <scope>NUCLEOTIDE SEQUENCE</scope>
    <source>
        <tissue evidence="1">Shoot tissue taken approximately 20 cm above the soil surface</tissue>
    </source>
</reference>
<evidence type="ECO:0000313" key="1">
    <source>
        <dbReference type="EMBL" id="JAD22179.1"/>
    </source>
</evidence>
<accession>A0A0A8Y8S0</accession>
<proteinExistence type="predicted"/>
<dbReference type="EMBL" id="GBRH01275716">
    <property type="protein sequence ID" value="JAD22179.1"/>
    <property type="molecule type" value="Transcribed_RNA"/>
</dbReference>
<dbReference type="AlphaFoldDB" id="A0A0A8Y8S0"/>
<sequence>MLYPRIRIGLIPIRVSVSVQFRLVARLLG</sequence>
<protein>
    <submittedName>
        <fullName evidence="1">Uncharacterized protein</fullName>
    </submittedName>
</protein>
<organism evidence="1">
    <name type="scientific">Arundo donax</name>
    <name type="common">Giant reed</name>
    <name type="synonym">Donax arundinaceus</name>
    <dbReference type="NCBI Taxonomy" id="35708"/>
    <lineage>
        <taxon>Eukaryota</taxon>
        <taxon>Viridiplantae</taxon>
        <taxon>Streptophyta</taxon>
        <taxon>Embryophyta</taxon>
        <taxon>Tracheophyta</taxon>
        <taxon>Spermatophyta</taxon>
        <taxon>Magnoliopsida</taxon>
        <taxon>Liliopsida</taxon>
        <taxon>Poales</taxon>
        <taxon>Poaceae</taxon>
        <taxon>PACMAD clade</taxon>
        <taxon>Arundinoideae</taxon>
        <taxon>Arundineae</taxon>
        <taxon>Arundo</taxon>
    </lineage>
</organism>
<name>A0A0A8Y8S0_ARUDO</name>